<organism evidence="1">
    <name type="scientific">Amphimedon queenslandica</name>
    <name type="common">Sponge</name>
    <dbReference type="NCBI Taxonomy" id="400682"/>
    <lineage>
        <taxon>Eukaryota</taxon>
        <taxon>Metazoa</taxon>
        <taxon>Porifera</taxon>
        <taxon>Demospongiae</taxon>
        <taxon>Heteroscleromorpha</taxon>
        <taxon>Haplosclerida</taxon>
        <taxon>Niphatidae</taxon>
        <taxon>Amphimedon</taxon>
    </lineage>
</organism>
<accession>A0A1X7T791</accession>
<reference evidence="1" key="1">
    <citation type="submission" date="2017-05" db="UniProtKB">
        <authorList>
            <consortium name="EnsemblMetazoa"/>
        </authorList>
    </citation>
    <scope>IDENTIFICATION</scope>
</reference>
<dbReference type="AlphaFoldDB" id="A0A1X7T791"/>
<dbReference type="EnsemblMetazoa" id="Aqu2.1.10357_001">
    <property type="protein sequence ID" value="Aqu2.1.10357_001"/>
    <property type="gene ID" value="Aqu2.1.10357"/>
</dbReference>
<name>A0A1X7T791_AMPQE</name>
<proteinExistence type="predicted"/>
<evidence type="ECO:0000313" key="1">
    <source>
        <dbReference type="EnsemblMetazoa" id="Aqu2.1.10357_001"/>
    </source>
</evidence>
<sequence>MINQYKPHLLKSWRANMNIQVVGNVYGAANYVCHYMCKDEPEQIKQQIAKNLDELPVNCSQSQKILQEETL</sequence>
<protein>
    <submittedName>
        <fullName evidence="1">Uncharacterized protein</fullName>
    </submittedName>
</protein>
<dbReference type="InParanoid" id="A0A1X7T791"/>